<reference evidence="1" key="1">
    <citation type="journal article" date="2015" name="Nature">
        <title>Complex archaea that bridge the gap between prokaryotes and eukaryotes.</title>
        <authorList>
            <person name="Spang A."/>
            <person name="Saw J.H."/>
            <person name="Jorgensen S.L."/>
            <person name="Zaremba-Niedzwiedzka K."/>
            <person name="Martijn J."/>
            <person name="Lind A.E."/>
            <person name="van Eijk R."/>
            <person name="Schleper C."/>
            <person name="Guy L."/>
            <person name="Ettema T.J."/>
        </authorList>
    </citation>
    <scope>NUCLEOTIDE SEQUENCE</scope>
</reference>
<gene>
    <name evidence="1" type="ORF">LCGC14_1085990</name>
</gene>
<organism evidence="1">
    <name type="scientific">marine sediment metagenome</name>
    <dbReference type="NCBI Taxonomy" id="412755"/>
    <lineage>
        <taxon>unclassified sequences</taxon>
        <taxon>metagenomes</taxon>
        <taxon>ecological metagenomes</taxon>
    </lineage>
</organism>
<accession>A0A0F9MI93</accession>
<feature type="non-terminal residue" evidence="1">
    <location>
        <position position="1"/>
    </location>
</feature>
<dbReference type="AlphaFoldDB" id="A0A0F9MI93"/>
<dbReference type="EMBL" id="LAZR01004787">
    <property type="protein sequence ID" value="KKN05564.1"/>
    <property type="molecule type" value="Genomic_DNA"/>
</dbReference>
<sequence>TVGTGATDADAYELLVDLGVRLDESNCPEDGRWVVIPPWYHGMLLKDPRFVSFGTEKNRELLKNGQIGEAAGFLILRSNNVPVAGSAYTVIAGHKVSASFAEQINDPKAFEPEDSFSDAMKGLHLYGAKVTRPYALASVAATSA</sequence>
<proteinExistence type="predicted"/>
<comment type="caution">
    <text evidence="1">The sequence shown here is derived from an EMBL/GenBank/DDBJ whole genome shotgun (WGS) entry which is preliminary data.</text>
</comment>
<protein>
    <submittedName>
        <fullName evidence="1">Uncharacterized protein</fullName>
    </submittedName>
</protein>
<evidence type="ECO:0000313" key="1">
    <source>
        <dbReference type="EMBL" id="KKN05564.1"/>
    </source>
</evidence>
<name>A0A0F9MI93_9ZZZZ</name>